<feature type="transmembrane region" description="Helical" evidence="6">
    <location>
        <begin position="249"/>
        <end position="272"/>
    </location>
</feature>
<evidence type="ECO:0000256" key="4">
    <source>
        <dbReference type="PROSITE-ProRule" id="PRU00282"/>
    </source>
</evidence>
<feature type="transmembrane region" description="Helical" evidence="6">
    <location>
        <begin position="284"/>
        <end position="300"/>
    </location>
</feature>
<accession>L8H4S0</accession>
<dbReference type="InterPro" id="IPR023395">
    <property type="entry name" value="MCP_dom_sf"/>
</dbReference>
<evidence type="ECO:0000256" key="1">
    <source>
        <dbReference type="ARBA" id="ARBA00004141"/>
    </source>
</evidence>
<dbReference type="SUPFAM" id="SSF103506">
    <property type="entry name" value="Mitochondrial carrier"/>
    <property type="match status" value="1"/>
</dbReference>
<dbReference type="Gene3D" id="1.50.40.10">
    <property type="entry name" value="Mitochondrial carrier domain"/>
    <property type="match status" value="1"/>
</dbReference>
<dbReference type="KEGG" id="acan:ACA1_200250"/>
<proteinExistence type="inferred from homology"/>
<keyword evidence="8" id="KW-1185">Reference proteome</keyword>
<dbReference type="VEuPathDB" id="AmoebaDB:ACA1_200250"/>
<keyword evidence="3 4" id="KW-0472">Membrane</keyword>
<keyword evidence="6" id="KW-1133">Transmembrane helix</keyword>
<dbReference type="PROSITE" id="PS50920">
    <property type="entry name" value="SOLCAR"/>
    <property type="match status" value="1"/>
</dbReference>
<comment type="subcellular location">
    <subcellularLocation>
        <location evidence="1">Membrane</location>
        <topology evidence="1">Multi-pass membrane protein</topology>
    </subcellularLocation>
</comment>
<dbReference type="RefSeq" id="XP_004341820.1">
    <property type="nucleotide sequence ID" value="XM_004341772.1"/>
</dbReference>
<evidence type="ECO:0000256" key="3">
    <source>
        <dbReference type="ARBA" id="ARBA00023136"/>
    </source>
</evidence>
<sequence length="377" mass="42483">MAQQLTPLQDFLAGTLAGVAITLVGHPFDTIKVRLQTGQKGLFSGAIDATMRTIRKEGAPSHTDMTLGRALIVRDWAYDLYRWHFWGSDWAHGDSLLFILTSAQIMYAYVMRPETLPPSYYKFIVRSGPIDECVLEGVRRSNRNKPIDVQTLVDYVTKLGTPATIAHAMGFLKSHPDGLLPVIPCSILHPRTSSCVGHNINTFLSTSKKTLPIYATLTFVPMIVLQFFKLLRNPVTLLSRGHVGHYARAGLLSSLRSTVFLASFCAMYQVIICMQRNFVSRDHRIVYLLAGLISSFSIFIEKKGRRSELALYTLPRAVDSIYMQMLDHKWMGSVPHGDLLLFCTAMSGLTYFYHNQTSVMSPTLLWVFKWLHKSKSD</sequence>
<dbReference type="InterPro" id="IPR026749">
    <property type="entry name" value="Tmem135"/>
</dbReference>
<evidence type="ECO:0000256" key="2">
    <source>
        <dbReference type="ARBA" id="ARBA00022692"/>
    </source>
</evidence>
<evidence type="ECO:0000313" key="7">
    <source>
        <dbReference type="EMBL" id="ELR19728.1"/>
    </source>
</evidence>
<feature type="transmembrane region" description="Helical" evidence="6">
    <location>
        <begin position="211"/>
        <end position="228"/>
    </location>
</feature>
<dbReference type="Proteomes" id="UP000011083">
    <property type="component" value="Unassembled WGS sequence"/>
</dbReference>
<reference evidence="7 8" key="1">
    <citation type="journal article" date="2013" name="Genome Biol.">
        <title>Genome of Acanthamoeba castellanii highlights extensive lateral gene transfer and early evolution of tyrosine kinase signaling.</title>
        <authorList>
            <person name="Clarke M."/>
            <person name="Lohan A.J."/>
            <person name="Liu B."/>
            <person name="Lagkouvardos I."/>
            <person name="Roy S."/>
            <person name="Zafar N."/>
            <person name="Bertelli C."/>
            <person name="Schilde C."/>
            <person name="Kianianmomeni A."/>
            <person name="Burglin T.R."/>
            <person name="Frech C."/>
            <person name="Turcotte B."/>
            <person name="Kopec K.O."/>
            <person name="Synnott J.M."/>
            <person name="Choo C."/>
            <person name="Paponov I."/>
            <person name="Finkler A."/>
            <person name="Soon Heng Tan C."/>
            <person name="Hutchins A.P."/>
            <person name="Weinmeier T."/>
            <person name="Rattei T."/>
            <person name="Chu J.S."/>
            <person name="Gimenez G."/>
            <person name="Irimia M."/>
            <person name="Rigden D.J."/>
            <person name="Fitzpatrick D.A."/>
            <person name="Lorenzo-Morales J."/>
            <person name="Bateman A."/>
            <person name="Chiu C.H."/>
            <person name="Tang P."/>
            <person name="Hegemann P."/>
            <person name="Fromm H."/>
            <person name="Raoult D."/>
            <person name="Greub G."/>
            <person name="Miranda-Saavedra D."/>
            <person name="Chen N."/>
            <person name="Nash P."/>
            <person name="Ginger M.L."/>
            <person name="Horn M."/>
            <person name="Schaap P."/>
            <person name="Caler L."/>
            <person name="Loftus B."/>
        </authorList>
    </citation>
    <scope>NUCLEOTIDE SEQUENCE [LARGE SCALE GENOMIC DNA]</scope>
    <source>
        <strain evidence="7 8">Neff</strain>
    </source>
</reference>
<dbReference type="GeneID" id="14920558"/>
<dbReference type="OrthoDB" id="291792at2759"/>
<gene>
    <name evidence="7" type="ORF">ACA1_200250</name>
</gene>
<feature type="repeat" description="Solcar" evidence="4">
    <location>
        <begin position="5"/>
        <end position="92"/>
    </location>
</feature>
<evidence type="ECO:0000256" key="6">
    <source>
        <dbReference type="SAM" id="Phobius"/>
    </source>
</evidence>
<evidence type="ECO:0000313" key="8">
    <source>
        <dbReference type="Proteomes" id="UP000011083"/>
    </source>
</evidence>
<dbReference type="PANTHER" id="PTHR12459">
    <property type="entry name" value="TRANSMEMBRANE PROTEIN 135-RELATED"/>
    <property type="match status" value="1"/>
</dbReference>
<keyword evidence="2 4" id="KW-0812">Transmembrane</keyword>
<dbReference type="EMBL" id="KB007932">
    <property type="protein sequence ID" value="ELR19728.1"/>
    <property type="molecule type" value="Genomic_DNA"/>
</dbReference>
<name>L8H4S0_ACACF</name>
<dbReference type="GO" id="GO:0016020">
    <property type="term" value="C:membrane"/>
    <property type="evidence" value="ECO:0007669"/>
    <property type="project" value="UniProtKB-SubCell"/>
</dbReference>
<dbReference type="Pfam" id="PF00153">
    <property type="entry name" value="Mito_carr"/>
    <property type="match status" value="1"/>
</dbReference>
<comment type="similarity">
    <text evidence="5">Belongs to the mitochondrial carrier (TC 2.A.29) family.</text>
</comment>
<dbReference type="AlphaFoldDB" id="L8H4S0"/>
<protein>
    <submittedName>
        <fullName evidence="7">Carrier superfamily protein</fullName>
    </submittedName>
</protein>
<organism evidence="7 8">
    <name type="scientific">Acanthamoeba castellanii (strain ATCC 30010 / Neff)</name>
    <dbReference type="NCBI Taxonomy" id="1257118"/>
    <lineage>
        <taxon>Eukaryota</taxon>
        <taxon>Amoebozoa</taxon>
        <taxon>Discosea</taxon>
        <taxon>Longamoebia</taxon>
        <taxon>Centramoebida</taxon>
        <taxon>Acanthamoebidae</taxon>
        <taxon>Acanthamoeba</taxon>
    </lineage>
</organism>
<dbReference type="InterPro" id="IPR018108">
    <property type="entry name" value="MCP_transmembrane"/>
</dbReference>
<evidence type="ECO:0000256" key="5">
    <source>
        <dbReference type="RuleBase" id="RU000488"/>
    </source>
</evidence>
<keyword evidence="5" id="KW-0813">Transport</keyword>
<dbReference type="PANTHER" id="PTHR12459:SF6">
    <property type="entry name" value="GB|AAD46013.1"/>
    <property type="match status" value="1"/>
</dbReference>